<evidence type="ECO:0008006" key="3">
    <source>
        <dbReference type="Google" id="ProtNLM"/>
    </source>
</evidence>
<name>A0ABP0F945_CLALP</name>
<dbReference type="InterPro" id="IPR016181">
    <property type="entry name" value="Acyl_CoA_acyltransferase"/>
</dbReference>
<evidence type="ECO:0000313" key="1">
    <source>
        <dbReference type="EMBL" id="CAK8675931.1"/>
    </source>
</evidence>
<accession>A0ABP0F945</accession>
<dbReference type="Proteomes" id="UP001642483">
    <property type="component" value="Unassembled WGS sequence"/>
</dbReference>
<sequence length="362" mass="41812">MRFRNLKIELSRSYKDWEAVRECYVRSFHRYPLYKYMVPDDTKRDDFLRAYLDANYEVTVGSGQGILLVIRFWSSDDSNNDPETNSKETKVIGGVLFLPPSADGCGWAIGNDEPYWQAYEKHGLAKISEEGYQRVIRYEAWENEKVNKKVSKLGIPLWNGLFCAISPEYSSQGLGTLVYKKAIDIMTKYWVQKQMSTKIRQTYQRSQSVKETKQQRMEQVDKIVSLCKRRLSLKELKEHFTVFKDEFVSKDTMSHFTSMKCNKARFSAPLVVAISHSDRAAHFHQSNGFHPVSKVPFFDDSDNITHFNTHILALDPFSTGRLHELTSGLQKDVSLTTDLEITQTSHLYDTLKSAPTDKIIVK</sequence>
<evidence type="ECO:0000313" key="2">
    <source>
        <dbReference type="Proteomes" id="UP001642483"/>
    </source>
</evidence>
<keyword evidence="2" id="KW-1185">Reference proteome</keyword>
<gene>
    <name evidence="1" type="ORF">CVLEPA_LOCUS5453</name>
</gene>
<dbReference type="SUPFAM" id="SSF55729">
    <property type="entry name" value="Acyl-CoA N-acyltransferases (Nat)"/>
    <property type="match status" value="1"/>
</dbReference>
<comment type="caution">
    <text evidence="1">The sequence shown here is derived from an EMBL/GenBank/DDBJ whole genome shotgun (WGS) entry which is preliminary data.</text>
</comment>
<dbReference type="Gene3D" id="3.40.630.30">
    <property type="match status" value="1"/>
</dbReference>
<dbReference type="EMBL" id="CAWYQH010000024">
    <property type="protein sequence ID" value="CAK8675931.1"/>
    <property type="molecule type" value="Genomic_DNA"/>
</dbReference>
<reference evidence="1 2" key="1">
    <citation type="submission" date="2024-02" db="EMBL/GenBank/DDBJ databases">
        <authorList>
            <person name="Daric V."/>
            <person name="Darras S."/>
        </authorList>
    </citation>
    <scope>NUCLEOTIDE SEQUENCE [LARGE SCALE GENOMIC DNA]</scope>
</reference>
<organism evidence="1 2">
    <name type="scientific">Clavelina lepadiformis</name>
    <name type="common">Light-bulb sea squirt</name>
    <name type="synonym">Ascidia lepadiformis</name>
    <dbReference type="NCBI Taxonomy" id="159417"/>
    <lineage>
        <taxon>Eukaryota</taxon>
        <taxon>Metazoa</taxon>
        <taxon>Chordata</taxon>
        <taxon>Tunicata</taxon>
        <taxon>Ascidiacea</taxon>
        <taxon>Aplousobranchia</taxon>
        <taxon>Clavelinidae</taxon>
        <taxon>Clavelina</taxon>
    </lineage>
</organism>
<protein>
    <recommendedName>
        <fullName evidence="3">N-acetyltransferase domain-containing protein</fullName>
    </recommendedName>
</protein>
<proteinExistence type="predicted"/>